<organism evidence="1 2">
    <name type="scientific">Mycena citricolor</name>
    <dbReference type="NCBI Taxonomy" id="2018698"/>
    <lineage>
        <taxon>Eukaryota</taxon>
        <taxon>Fungi</taxon>
        <taxon>Dikarya</taxon>
        <taxon>Basidiomycota</taxon>
        <taxon>Agaricomycotina</taxon>
        <taxon>Agaricomycetes</taxon>
        <taxon>Agaricomycetidae</taxon>
        <taxon>Agaricales</taxon>
        <taxon>Marasmiineae</taxon>
        <taxon>Mycenaceae</taxon>
        <taxon>Mycena</taxon>
    </lineage>
</organism>
<comment type="caution">
    <text evidence="1">The sequence shown here is derived from an EMBL/GenBank/DDBJ whole genome shotgun (WGS) entry which is preliminary data.</text>
</comment>
<gene>
    <name evidence="1" type="ORF">MYCIT1_LOCUS1324</name>
</gene>
<protein>
    <submittedName>
        <fullName evidence="1">Uncharacterized protein</fullName>
    </submittedName>
</protein>
<dbReference type="AlphaFoldDB" id="A0AAD2GS76"/>
<accession>A0AAD2GS76</accession>
<evidence type="ECO:0000313" key="1">
    <source>
        <dbReference type="EMBL" id="CAK5262531.1"/>
    </source>
</evidence>
<evidence type="ECO:0000313" key="2">
    <source>
        <dbReference type="Proteomes" id="UP001295794"/>
    </source>
</evidence>
<keyword evidence="2" id="KW-1185">Reference proteome</keyword>
<dbReference type="Proteomes" id="UP001295794">
    <property type="component" value="Unassembled WGS sequence"/>
</dbReference>
<dbReference type="EMBL" id="CAVNYO010000020">
    <property type="protein sequence ID" value="CAK5262531.1"/>
    <property type="molecule type" value="Genomic_DNA"/>
</dbReference>
<sequence length="155" mass="17818">MIGCAERSSFWTAGPWMLSSPSCSHRRTRRLALLQKSLCRKQTMDAPPTMKLYILLAYITTALASYQTTSPFDFGLEAICARFGHLLPWTYNGSCARCRDFCTNSHQLVHSHHCPDLQRNVRFATKHRRQLLPYCARNKIHVGATQQRRLAPYCE</sequence>
<name>A0AAD2GS76_9AGAR</name>
<proteinExistence type="predicted"/>
<reference evidence="1" key="1">
    <citation type="submission" date="2023-11" db="EMBL/GenBank/DDBJ databases">
        <authorList>
            <person name="De Vega J J."/>
            <person name="De Vega J J."/>
        </authorList>
    </citation>
    <scope>NUCLEOTIDE SEQUENCE</scope>
</reference>